<dbReference type="Proteomes" id="UP001348817">
    <property type="component" value="Plasmid pFA4"/>
</dbReference>
<geneLocation type="plasmid" evidence="2 3">
    <name>pFA4</name>
</geneLocation>
<protein>
    <submittedName>
        <fullName evidence="2">Uncharacterized protein</fullName>
    </submittedName>
</protein>
<sequence>MFQKRNKTKPVQKSANTNNAAYRQDFRQEAVLQAKMAGVIRGEAPIQRKIYLGNALEPVATIDGLPKEICLKMLQYESKREEMTDEDRVVAVKLHQYFHFDIPLRIASDTKWEDLKKRFNDEGVRGNDLTTNFKRGDLIVGAGGPRATKSIKERLPQTADDYLTVEAFLKRLNVDELRTDPKKFKTRIINLATMFGRNEKDPNFLYSVSALNSMLMKFRSPSANDVRRNLISSRLARRHVHFDLDGTDDAVVIKKLLEGDDTYLPHDINDVLHLLHDQRLVRAVDDPESRVLYYRNGKLANAPWVDNPDLWELAQPENVAKHQDKLARRKAKYKTASEAFEVVEWGDLTEDGLMLTDYQVGRRAIILSRDHLSDFTDEQLATGGGVNRECTAVEEKGWQMDDHRLIAKQFASNPQHEERIFTRLERVADLITQKRESEAMSEAWSQKKEKKRSAASTREVERLRKQMEESQFGNPQPFGKDNDDEL</sequence>
<dbReference type="AlphaFoldDB" id="A0AAU9CQC7"/>
<feature type="region of interest" description="Disordered" evidence="1">
    <location>
        <begin position="1"/>
        <end position="20"/>
    </location>
</feature>
<keyword evidence="3" id="KW-1185">Reference proteome</keyword>
<evidence type="ECO:0000313" key="2">
    <source>
        <dbReference type="EMBL" id="BDD12418.1"/>
    </source>
</evidence>
<keyword evidence="2" id="KW-0614">Plasmid</keyword>
<accession>A0AAU9CQC7</accession>
<evidence type="ECO:0000256" key="1">
    <source>
        <dbReference type="SAM" id="MobiDB-lite"/>
    </source>
</evidence>
<evidence type="ECO:0000313" key="3">
    <source>
        <dbReference type="Proteomes" id="UP001348817"/>
    </source>
</evidence>
<dbReference type="KEGG" id="fax:FUAX_48500"/>
<dbReference type="RefSeq" id="WP_338395555.1">
    <property type="nucleotide sequence ID" value="NZ_AP025318.1"/>
</dbReference>
<name>A0AAU9CQC7_9BACT</name>
<proteinExistence type="predicted"/>
<dbReference type="EMBL" id="AP025318">
    <property type="protein sequence ID" value="BDD12418.1"/>
    <property type="molecule type" value="Genomic_DNA"/>
</dbReference>
<gene>
    <name evidence="2" type="ORF">FUAX_48500</name>
</gene>
<feature type="compositionally biased region" description="Polar residues" evidence="1">
    <location>
        <begin position="11"/>
        <end position="20"/>
    </location>
</feature>
<feature type="compositionally biased region" description="Basic residues" evidence="1">
    <location>
        <begin position="1"/>
        <end position="10"/>
    </location>
</feature>
<organism evidence="2 3">
    <name type="scientific">Fulvitalea axinellae</name>
    <dbReference type="NCBI Taxonomy" id="1182444"/>
    <lineage>
        <taxon>Bacteria</taxon>
        <taxon>Pseudomonadati</taxon>
        <taxon>Bacteroidota</taxon>
        <taxon>Cytophagia</taxon>
        <taxon>Cytophagales</taxon>
        <taxon>Persicobacteraceae</taxon>
        <taxon>Fulvitalea</taxon>
    </lineage>
</organism>
<reference evidence="2 3" key="1">
    <citation type="submission" date="2021-12" db="EMBL/GenBank/DDBJ databases">
        <title>Genome sequencing of bacteria with rrn-lacking chromosome and rrn-plasmid.</title>
        <authorList>
            <person name="Anda M."/>
            <person name="Iwasaki W."/>
        </authorList>
    </citation>
    <scope>NUCLEOTIDE SEQUENCE [LARGE SCALE GENOMIC DNA]</scope>
    <source>
        <strain evidence="2 3">DSM 100852</strain>
        <plasmid evidence="2 3">pFA4</plasmid>
    </source>
</reference>
<feature type="region of interest" description="Disordered" evidence="1">
    <location>
        <begin position="435"/>
        <end position="486"/>
    </location>
</feature>
<feature type="compositionally biased region" description="Basic and acidic residues" evidence="1">
    <location>
        <begin position="458"/>
        <end position="468"/>
    </location>
</feature>